<dbReference type="Proteomes" id="UP000633509">
    <property type="component" value="Unassembled WGS sequence"/>
</dbReference>
<evidence type="ECO:0000259" key="4">
    <source>
        <dbReference type="PROSITE" id="PS50932"/>
    </source>
</evidence>
<keyword evidence="6" id="KW-1185">Reference proteome</keyword>
<accession>A0ABR9LTG6</accession>
<dbReference type="InterPro" id="IPR000843">
    <property type="entry name" value="HTH_LacI"/>
</dbReference>
<dbReference type="Gene3D" id="3.40.50.2300">
    <property type="match status" value="2"/>
</dbReference>
<dbReference type="SMART" id="SM00354">
    <property type="entry name" value="HTH_LACI"/>
    <property type="match status" value="1"/>
</dbReference>
<dbReference type="CDD" id="cd06267">
    <property type="entry name" value="PBP1_LacI_sugar_binding-like"/>
    <property type="match status" value="1"/>
</dbReference>
<dbReference type="InterPro" id="IPR028082">
    <property type="entry name" value="Peripla_BP_I"/>
</dbReference>
<name>A0ABR9LTG6_9ACTN</name>
<dbReference type="PANTHER" id="PTHR30146:SF109">
    <property type="entry name" value="HTH-TYPE TRANSCRIPTIONAL REGULATOR GALS"/>
    <property type="match status" value="1"/>
</dbReference>
<organism evidence="5 6">
    <name type="scientific">Nonomuraea angiospora</name>
    <dbReference type="NCBI Taxonomy" id="46172"/>
    <lineage>
        <taxon>Bacteria</taxon>
        <taxon>Bacillati</taxon>
        <taxon>Actinomycetota</taxon>
        <taxon>Actinomycetes</taxon>
        <taxon>Streptosporangiales</taxon>
        <taxon>Streptosporangiaceae</taxon>
        <taxon>Nonomuraea</taxon>
    </lineage>
</organism>
<dbReference type="PROSITE" id="PS50932">
    <property type="entry name" value="HTH_LACI_2"/>
    <property type="match status" value="1"/>
</dbReference>
<dbReference type="EMBL" id="JADBEK010000001">
    <property type="protein sequence ID" value="MBE1583937.1"/>
    <property type="molecule type" value="Genomic_DNA"/>
</dbReference>
<protein>
    <submittedName>
        <fullName evidence="5">DNA-binding LacI/PurR family transcriptional regulator</fullName>
    </submittedName>
</protein>
<dbReference type="InterPro" id="IPR046335">
    <property type="entry name" value="LacI/GalR-like_sensor"/>
</dbReference>
<keyword evidence="2 5" id="KW-0238">DNA-binding</keyword>
<evidence type="ECO:0000256" key="1">
    <source>
        <dbReference type="ARBA" id="ARBA00023015"/>
    </source>
</evidence>
<keyword evidence="1" id="KW-0805">Transcription regulation</keyword>
<evidence type="ECO:0000313" key="5">
    <source>
        <dbReference type="EMBL" id="MBE1583937.1"/>
    </source>
</evidence>
<evidence type="ECO:0000256" key="2">
    <source>
        <dbReference type="ARBA" id="ARBA00023125"/>
    </source>
</evidence>
<dbReference type="SUPFAM" id="SSF47413">
    <property type="entry name" value="lambda repressor-like DNA-binding domains"/>
    <property type="match status" value="1"/>
</dbReference>
<dbReference type="Pfam" id="PF00356">
    <property type="entry name" value="LacI"/>
    <property type="match status" value="1"/>
</dbReference>
<proteinExistence type="predicted"/>
<dbReference type="Pfam" id="PF13377">
    <property type="entry name" value="Peripla_BP_3"/>
    <property type="match status" value="1"/>
</dbReference>
<evidence type="ECO:0000313" key="6">
    <source>
        <dbReference type="Proteomes" id="UP000633509"/>
    </source>
</evidence>
<evidence type="ECO:0000256" key="3">
    <source>
        <dbReference type="ARBA" id="ARBA00023163"/>
    </source>
</evidence>
<dbReference type="PROSITE" id="PS00356">
    <property type="entry name" value="HTH_LACI_1"/>
    <property type="match status" value="1"/>
</dbReference>
<reference evidence="5 6" key="1">
    <citation type="submission" date="2020-10" db="EMBL/GenBank/DDBJ databases">
        <title>Sequencing the genomes of 1000 actinobacteria strains.</title>
        <authorList>
            <person name="Klenk H.-P."/>
        </authorList>
    </citation>
    <scope>NUCLEOTIDE SEQUENCE [LARGE SCALE GENOMIC DNA]</scope>
    <source>
        <strain evidence="5 6">DSM 43173</strain>
    </source>
</reference>
<keyword evidence="3" id="KW-0804">Transcription</keyword>
<sequence length="354" mass="37107">MKRPTLADVAVRAGVSAKTVSNVLLGRPHVSAATRAKVQAAVEEVGYEAGHATSQAGRGLASGRTGRIAVVVPNLYQPYFAENAERLILALAECGFTSTLRIANGGDRERDAVLGVTTADADGVIICPHHLSDELLAGAAPRRPAVALGGAPIKALDGVMMGEYAGFLAITRHLLATGRRRLAFVWNGPAGAVPTGDRYSGFAAALEEHGIEHDPSLVAYSSDWDRRASGYEAMVGLLRRSGPRFDGPQFEGPGFDGPGFDGAVCVNDTIAVGVLKALRAHAIRVPEDVAVTGFDDTDEGEFTIPSLSSVSPDQGEMVAAAVRLLIERLDGYDGPARQVHTGVHLLIRDSSAQV</sequence>
<gene>
    <name evidence="5" type="ORF">H4W80_002195</name>
</gene>
<dbReference type="Gene3D" id="1.10.260.40">
    <property type="entry name" value="lambda repressor-like DNA-binding domains"/>
    <property type="match status" value="1"/>
</dbReference>
<feature type="domain" description="HTH lacI-type" evidence="4">
    <location>
        <begin position="4"/>
        <end position="62"/>
    </location>
</feature>
<dbReference type="GO" id="GO:0003677">
    <property type="term" value="F:DNA binding"/>
    <property type="evidence" value="ECO:0007669"/>
    <property type="project" value="UniProtKB-KW"/>
</dbReference>
<comment type="caution">
    <text evidence="5">The sequence shown here is derived from an EMBL/GenBank/DDBJ whole genome shotgun (WGS) entry which is preliminary data.</text>
</comment>
<dbReference type="PANTHER" id="PTHR30146">
    <property type="entry name" value="LACI-RELATED TRANSCRIPTIONAL REPRESSOR"/>
    <property type="match status" value="1"/>
</dbReference>
<dbReference type="RefSeq" id="WP_192784956.1">
    <property type="nucleotide sequence ID" value="NZ_JADBEK010000001.1"/>
</dbReference>
<dbReference type="CDD" id="cd01392">
    <property type="entry name" value="HTH_LacI"/>
    <property type="match status" value="1"/>
</dbReference>
<dbReference type="SUPFAM" id="SSF53822">
    <property type="entry name" value="Periplasmic binding protein-like I"/>
    <property type="match status" value="1"/>
</dbReference>
<dbReference type="InterPro" id="IPR010982">
    <property type="entry name" value="Lambda_DNA-bd_dom_sf"/>
</dbReference>